<protein>
    <submittedName>
        <fullName evidence="2">Uncharacterized protein</fullName>
    </submittedName>
</protein>
<dbReference type="Proteomes" id="UP000326396">
    <property type="component" value="Linkage Group LG4"/>
</dbReference>
<dbReference type="EMBL" id="SZYD01000014">
    <property type="protein sequence ID" value="KAD4177941.1"/>
    <property type="molecule type" value="Genomic_DNA"/>
</dbReference>
<reference evidence="2 3" key="1">
    <citation type="submission" date="2019-05" db="EMBL/GenBank/DDBJ databases">
        <title>Mikania micrantha, genome provides insights into the molecular mechanism of rapid growth.</title>
        <authorList>
            <person name="Liu B."/>
        </authorList>
    </citation>
    <scope>NUCLEOTIDE SEQUENCE [LARGE SCALE GENOMIC DNA]</scope>
    <source>
        <strain evidence="2">NLD-2019</strain>
        <tissue evidence="2">Leaf</tissue>
    </source>
</reference>
<evidence type="ECO:0000313" key="3">
    <source>
        <dbReference type="Proteomes" id="UP000326396"/>
    </source>
</evidence>
<accession>A0A5N6MUS2</accession>
<evidence type="ECO:0000256" key="1">
    <source>
        <dbReference type="SAM" id="MobiDB-lite"/>
    </source>
</evidence>
<feature type="compositionally biased region" description="Basic and acidic residues" evidence="1">
    <location>
        <begin position="40"/>
        <end position="67"/>
    </location>
</feature>
<sequence>MKKETDSFRNGIYVRALAMVLKEVPAGGNRDCAGGSLQPDHGDNVVHRPQALDRPEEVPHDEGGNRD</sequence>
<keyword evidence="3" id="KW-1185">Reference proteome</keyword>
<feature type="region of interest" description="Disordered" evidence="1">
    <location>
        <begin position="26"/>
        <end position="67"/>
    </location>
</feature>
<name>A0A5N6MUS2_9ASTR</name>
<comment type="caution">
    <text evidence="2">The sequence shown here is derived from an EMBL/GenBank/DDBJ whole genome shotgun (WGS) entry which is preliminary data.</text>
</comment>
<gene>
    <name evidence="2" type="ORF">E3N88_26532</name>
</gene>
<evidence type="ECO:0000313" key="2">
    <source>
        <dbReference type="EMBL" id="KAD4177941.1"/>
    </source>
</evidence>
<organism evidence="2 3">
    <name type="scientific">Mikania micrantha</name>
    <name type="common">bitter vine</name>
    <dbReference type="NCBI Taxonomy" id="192012"/>
    <lineage>
        <taxon>Eukaryota</taxon>
        <taxon>Viridiplantae</taxon>
        <taxon>Streptophyta</taxon>
        <taxon>Embryophyta</taxon>
        <taxon>Tracheophyta</taxon>
        <taxon>Spermatophyta</taxon>
        <taxon>Magnoliopsida</taxon>
        <taxon>eudicotyledons</taxon>
        <taxon>Gunneridae</taxon>
        <taxon>Pentapetalae</taxon>
        <taxon>asterids</taxon>
        <taxon>campanulids</taxon>
        <taxon>Asterales</taxon>
        <taxon>Asteraceae</taxon>
        <taxon>Asteroideae</taxon>
        <taxon>Heliantheae alliance</taxon>
        <taxon>Eupatorieae</taxon>
        <taxon>Mikania</taxon>
    </lineage>
</organism>
<dbReference type="AlphaFoldDB" id="A0A5N6MUS2"/>
<proteinExistence type="predicted"/>